<evidence type="ECO:0000313" key="2">
    <source>
        <dbReference type="EMBL" id="KCW89069.1"/>
    </source>
</evidence>
<dbReference type="Gramene" id="KCW89069">
    <property type="protein sequence ID" value="KCW89069"/>
    <property type="gene ID" value="EUGRSUZ_A01398"/>
</dbReference>
<feature type="compositionally biased region" description="Basic and acidic residues" evidence="1">
    <location>
        <begin position="113"/>
        <end position="128"/>
    </location>
</feature>
<dbReference type="EMBL" id="KK198753">
    <property type="protein sequence ID" value="KCW89069.1"/>
    <property type="molecule type" value="Genomic_DNA"/>
</dbReference>
<proteinExistence type="predicted"/>
<name>A0A059DF32_EUCGR</name>
<evidence type="ECO:0000256" key="1">
    <source>
        <dbReference type="SAM" id="MobiDB-lite"/>
    </source>
</evidence>
<dbReference type="AlphaFoldDB" id="A0A059DF32"/>
<accession>A0A059DF32</accession>
<feature type="region of interest" description="Disordered" evidence="1">
    <location>
        <begin position="94"/>
        <end position="138"/>
    </location>
</feature>
<organism evidence="2">
    <name type="scientific">Eucalyptus grandis</name>
    <name type="common">Flooded gum</name>
    <dbReference type="NCBI Taxonomy" id="71139"/>
    <lineage>
        <taxon>Eukaryota</taxon>
        <taxon>Viridiplantae</taxon>
        <taxon>Streptophyta</taxon>
        <taxon>Embryophyta</taxon>
        <taxon>Tracheophyta</taxon>
        <taxon>Spermatophyta</taxon>
        <taxon>Magnoliopsida</taxon>
        <taxon>eudicotyledons</taxon>
        <taxon>Gunneridae</taxon>
        <taxon>Pentapetalae</taxon>
        <taxon>rosids</taxon>
        <taxon>malvids</taxon>
        <taxon>Myrtales</taxon>
        <taxon>Myrtaceae</taxon>
        <taxon>Myrtoideae</taxon>
        <taxon>Eucalypteae</taxon>
        <taxon>Eucalyptus</taxon>
    </lineage>
</organism>
<dbReference type="InParanoid" id="A0A059DF32"/>
<protein>
    <submittedName>
        <fullName evidence="2">Uncharacterized protein</fullName>
    </submittedName>
</protein>
<feature type="compositionally biased region" description="Polar residues" evidence="1">
    <location>
        <begin position="129"/>
        <end position="138"/>
    </location>
</feature>
<gene>
    <name evidence="2" type="ORF">EUGRSUZ_A01398</name>
</gene>
<sequence>MDRQRQNLSFPPFGIKKKKRIVLEKIKQPISHLNPFELRLNLIPITAVRSWKRLLYINLSNRESHISNSPSQTEPGRPFPTSIDYSISKTQEHVRASGTTLQTAMRKSQPSTEGKEPLMARREWETSHRYQTTPCDFI</sequence>
<feature type="compositionally biased region" description="Polar residues" evidence="1">
    <location>
        <begin position="97"/>
        <end position="112"/>
    </location>
</feature>
<reference evidence="2" key="1">
    <citation type="submission" date="2013-07" db="EMBL/GenBank/DDBJ databases">
        <title>The genome of Eucalyptus grandis.</title>
        <authorList>
            <person name="Schmutz J."/>
            <person name="Hayes R."/>
            <person name="Myburg A."/>
            <person name="Tuskan G."/>
            <person name="Grattapaglia D."/>
            <person name="Rokhsar D.S."/>
        </authorList>
    </citation>
    <scope>NUCLEOTIDE SEQUENCE</scope>
    <source>
        <tissue evidence="2">Leaf extractions</tissue>
    </source>
</reference>